<dbReference type="Pfam" id="PF02458">
    <property type="entry name" value="Transferase"/>
    <property type="match status" value="1"/>
</dbReference>
<sequence>MAIYNGSSGSKLLVDAVQSVVPMKPTEPRASTQVEVSGTHSSTFFGRCFHIVMCYNKASDEDSGWVAAGWIKESLSIALSEQPLLAGRLRRHDDKGDEDLHIVSNDSGARLIEARIDMNLADFLDLKAKKDEETKLVFWEDILDQNPGFFPLFYVQVTNFKCGGYSIGISSSLLLADPFVMTSFLKKWANVHKSLVLKADVPKMPTFYLPNLRNSAGKTPSLLMDSKTNKCVAQSVIFNIPTKISNLGSDNYHNLAAECILEAEHIVGTKMASNFSLYVKKPDEDVRVEICPKEKLIRKPTSIVNGFTYASSWDVLGADEICFNEGNKAAYVSCWINSIFDEGSVMIVGTDNEYTSGTKIIVTFTAE</sequence>
<comment type="similarity">
    <text evidence="1">Belongs to the plant acyltransferase family.</text>
</comment>
<name>A0A8S0SNK0_OLEEU</name>
<protein>
    <submittedName>
        <fullName evidence="4">ECERIFERUM 1-like</fullName>
    </submittedName>
</protein>
<dbReference type="EMBL" id="CACTIH010005467">
    <property type="protein sequence ID" value="CAA2994123.1"/>
    <property type="molecule type" value="Genomic_DNA"/>
</dbReference>
<keyword evidence="5" id="KW-1185">Reference proteome</keyword>
<evidence type="ECO:0000256" key="1">
    <source>
        <dbReference type="ARBA" id="ARBA00009861"/>
    </source>
</evidence>
<dbReference type="Gene3D" id="3.30.559.10">
    <property type="entry name" value="Chloramphenicol acetyltransferase-like domain"/>
    <property type="match status" value="1"/>
</dbReference>
<evidence type="ECO:0000313" key="5">
    <source>
        <dbReference type="Proteomes" id="UP000594638"/>
    </source>
</evidence>
<organism evidence="4 5">
    <name type="scientific">Olea europaea subsp. europaea</name>
    <dbReference type="NCBI Taxonomy" id="158383"/>
    <lineage>
        <taxon>Eukaryota</taxon>
        <taxon>Viridiplantae</taxon>
        <taxon>Streptophyta</taxon>
        <taxon>Embryophyta</taxon>
        <taxon>Tracheophyta</taxon>
        <taxon>Spermatophyta</taxon>
        <taxon>Magnoliopsida</taxon>
        <taxon>eudicotyledons</taxon>
        <taxon>Gunneridae</taxon>
        <taxon>Pentapetalae</taxon>
        <taxon>asterids</taxon>
        <taxon>lamiids</taxon>
        <taxon>Lamiales</taxon>
        <taxon>Oleaceae</taxon>
        <taxon>Oleeae</taxon>
        <taxon>Olea</taxon>
    </lineage>
</organism>
<evidence type="ECO:0000256" key="2">
    <source>
        <dbReference type="ARBA" id="ARBA00022679"/>
    </source>
</evidence>
<keyword evidence="2" id="KW-0808">Transferase</keyword>
<gene>
    <name evidence="4" type="ORF">OLEA9_A072565</name>
</gene>
<dbReference type="OrthoDB" id="756073at2759"/>
<dbReference type="AlphaFoldDB" id="A0A8S0SNK0"/>
<dbReference type="Gramene" id="OE9A072565T1">
    <property type="protein sequence ID" value="OE9A072565C1"/>
    <property type="gene ID" value="OE9A072565"/>
</dbReference>
<evidence type="ECO:0000256" key="3">
    <source>
        <dbReference type="ARBA" id="ARBA00023315"/>
    </source>
</evidence>
<accession>A0A8S0SNK0</accession>
<keyword evidence="3" id="KW-0012">Acyltransferase</keyword>
<reference evidence="4 5" key="1">
    <citation type="submission" date="2019-12" db="EMBL/GenBank/DDBJ databases">
        <authorList>
            <person name="Alioto T."/>
            <person name="Alioto T."/>
            <person name="Gomez Garrido J."/>
        </authorList>
    </citation>
    <scope>NUCLEOTIDE SEQUENCE [LARGE SCALE GENOMIC DNA]</scope>
</reference>
<dbReference type="GO" id="GO:0016746">
    <property type="term" value="F:acyltransferase activity"/>
    <property type="evidence" value="ECO:0007669"/>
    <property type="project" value="UniProtKB-KW"/>
</dbReference>
<dbReference type="PANTHER" id="PTHR31623">
    <property type="entry name" value="F21J9.9"/>
    <property type="match status" value="1"/>
</dbReference>
<proteinExistence type="inferred from homology"/>
<dbReference type="InterPro" id="IPR023213">
    <property type="entry name" value="CAT-like_dom_sf"/>
</dbReference>
<evidence type="ECO:0000313" key="4">
    <source>
        <dbReference type="EMBL" id="CAA2994123.1"/>
    </source>
</evidence>
<dbReference type="PANTHER" id="PTHR31623:SF17">
    <property type="entry name" value="F21J9.9"/>
    <property type="match status" value="1"/>
</dbReference>
<dbReference type="Proteomes" id="UP000594638">
    <property type="component" value="Unassembled WGS sequence"/>
</dbReference>
<comment type="caution">
    <text evidence="4">The sequence shown here is derived from an EMBL/GenBank/DDBJ whole genome shotgun (WGS) entry which is preliminary data.</text>
</comment>